<feature type="transmembrane region" description="Helical" evidence="8">
    <location>
        <begin position="158"/>
        <end position="177"/>
    </location>
</feature>
<evidence type="ECO:0000256" key="6">
    <source>
        <dbReference type="ARBA" id="ARBA00023136"/>
    </source>
</evidence>
<dbReference type="GO" id="GO:0016780">
    <property type="term" value="F:phosphotransferase activity, for other substituted phosphate groups"/>
    <property type="evidence" value="ECO:0007669"/>
    <property type="project" value="InterPro"/>
</dbReference>
<dbReference type="PANTHER" id="PTHR22926">
    <property type="entry name" value="PHOSPHO-N-ACETYLMURAMOYL-PENTAPEPTIDE-TRANSFERASE"/>
    <property type="match status" value="1"/>
</dbReference>
<dbReference type="RefSeq" id="WP_092615455.1">
    <property type="nucleotide sequence ID" value="NZ_FNCV01000002.1"/>
</dbReference>
<dbReference type="GO" id="GO:0044038">
    <property type="term" value="P:cell wall macromolecule biosynthetic process"/>
    <property type="evidence" value="ECO:0007669"/>
    <property type="project" value="TreeGrafter"/>
</dbReference>
<evidence type="ECO:0000256" key="8">
    <source>
        <dbReference type="SAM" id="Phobius"/>
    </source>
</evidence>
<dbReference type="OrthoDB" id="9783652at2"/>
<evidence type="ECO:0000313" key="10">
    <source>
        <dbReference type="Proteomes" id="UP000217076"/>
    </source>
</evidence>
<dbReference type="Proteomes" id="UP000217076">
    <property type="component" value="Unassembled WGS sequence"/>
</dbReference>
<dbReference type="AlphaFoldDB" id="A0A1G7W333"/>
<evidence type="ECO:0000256" key="3">
    <source>
        <dbReference type="ARBA" id="ARBA00022679"/>
    </source>
</evidence>
<dbReference type="GO" id="GO:0009103">
    <property type="term" value="P:lipopolysaccharide biosynthetic process"/>
    <property type="evidence" value="ECO:0007669"/>
    <property type="project" value="TreeGrafter"/>
</dbReference>
<organism evidence="9 10">
    <name type="scientific">Roseospirillum parvum</name>
    <dbReference type="NCBI Taxonomy" id="83401"/>
    <lineage>
        <taxon>Bacteria</taxon>
        <taxon>Pseudomonadati</taxon>
        <taxon>Pseudomonadota</taxon>
        <taxon>Alphaproteobacteria</taxon>
        <taxon>Rhodospirillales</taxon>
        <taxon>Rhodospirillaceae</taxon>
        <taxon>Roseospirillum</taxon>
    </lineage>
</organism>
<dbReference type="STRING" id="83401.SAMN05421742_10263"/>
<keyword evidence="5 8" id="KW-1133">Transmembrane helix</keyword>
<name>A0A1G7W333_9PROT</name>
<dbReference type="GO" id="GO:0071555">
    <property type="term" value="P:cell wall organization"/>
    <property type="evidence" value="ECO:0007669"/>
    <property type="project" value="TreeGrafter"/>
</dbReference>
<evidence type="ECO:0000256" key="5">
    <source>
        <dbReference type="ARBA" id="ARBA00022989"/>
    </source>
</evidence>
<feature type="transmembrane region" description="Helical" evidence="8">
    <location>
        <begin position="6"/>
        <end position="28"/>
    </location>
</feature>
<feature type="transmembrane region" description="Helical" evidence="8">
    <location>
        <begin position="49"/>
        <end position="68"/>
    </location>
</feature>
<sequence>MSPGLAVALLAALVGLAWLATAGALRWLRHRQVLDMPNHRSSHHLPTPRGGGLAVIGVGLAALLAHHLTWGGDGLGQVGWVLAAALLLAGVSWLDDIRGLPAVPRLIAHLAAAGIGVAALPGEGLPGLLPGWIEAPLLVVAWAGFLNVVNFMDGIDGITGVEGIAIAAGAAVVGWQAALPGDLAAAGLIVACVLLGFLPWNWHRAKLFLGDVGSIPLGYLLGWLLLLLAVKGQWAAALILPLYYLVDGGQAILTRLMKGENILTPHRRHAYQKAVDAGWPHDRVAALIGVVNLALVALALGSVGADPAGQGLALLAALGVVGVLIWLLAGRRPGEAA</sequence>
<keyword evidence="3 9" id="KW-0808">Transferase</keyword>
<feature type="transmembrane region" description="Helical" evidence="8">
    <location>
        <begin position="131"/>
        <end position="151"/>
    </location>
</feature>
<evidence type="ECO:0000256" key="7">
    <source>
        <dbReference type="PIRSR" id="PIRSR600715-1"/>
    </source>
</evidence>
<dbReference type="InterPro" id="IPR000715">
    <property type="entry name" value="Glycosyl_transferase_4"/>
</dbReference>
<feature type="transmembrane region" description="Helical" evidence="8">
    <location>
        <begin position="311"/>
        <end position="329"/>
    </location>
</feature>
<feature type="transmembrane region" description="Helical" evidence="8">
    <location>
        <begin position="207"/>
        <end position="228"/>
    </location>
</feature>
<dbReference type="CDD" id="cd06854">
    <property type="entry name" value="GT_WbpL_WbcO_like"/>
    <property type="match status" value="1"/>
</dbReference>
<dbReference type="EMBL" id="FNCV01000002">
    <property type="protein sequence ID" value="SDG66432.1"/>
    <property type="molecule type" value="Genomic_DNA"/>
</dbReference>
<accession>A0A1G7W333</accession>
<keyword evidence="10" id="KW-1185">Reference proteome</keyword>
<feature type="transmembrane region" description="Helical" evidence="8">
    <location>
        <begin position="106"/>
        <end position="125"/>
    </location>
</feature>
<feature type="transmembrane region" description="Helical" evidence="8">
    <location>
        <begin position="284"/>
        <end position="305"/>
    </location>
</feature>
<dbReference type="PANTHER" id="PTHR22926:SF3">
    <property type="entry name" value="UNDECAPRENYL-PHOSPHATE ALPHA-N-ACETYLGLUCOSAMINYL 1-PHOSPHATE TRANSFERASE"/>
    <property type="match status" value="1"/>
</dbReference>
<reference evidence="10" key="1">
    <citation type="submission" date="2016-10" db="EMBL/GenBank/DDBJ databases">
        <authorList>
            <person name="Varghese N."/>
            <person name="Submissions S."/>
        </authorList>
    </citation>
    <scope>NUCLEOTIDE SEQUENCE [LARGE SCALE GENOMIC DNA]</scope>
    <source>
        <strain evidence="10">930I</strain>
    </source>
</reference>
<evidence type="ECO:0000256" key="1">
    <source>
        <dbReference type="ARBA" id="ARBA00004651"/>
    </source>
</evidence>
<evidence type="ECO:0000256" key="2">
    <source>
        <dbReference type="ARBA" id="ARBA00022475"/>
    </source>
</evidence>
<comment type="cofactor">
    <cofactor evidence="7">
        <name>Mg(2+)</name>
        <dbReference type="ChEBI" id="CHEBI:18420"/>
    </cofactor>
</comment>
<comment type="subcellular location">
    <subcellularLocation>
        <location evidence="1">Cell membrane</location>
        <topology evidence="1">Multi-pass membrane protein</topology>
    </subcellularLocation>
</comment>
<dbReference type="GO" id="GO:0046872">
    <property type="term" value="F:metal ion binding"/>
    <property type="evidence" value="ECO:0007669"/>
    <property type="project" value="UniProtKB-KW"/>
</dbReference>
<dbReference type="GO" id="GO:0005886">
    <property type="term" value="C:plasma membrane"/>
    <property type="evidence" value="ECO:0007669"/>
    <property type="project" value="UniProtKB-SubCell"/>
</dbReference>
<feature type="transmembrane region" description="Helical" evidence="8">
    <location>
        <begin position="183"/>
        <end position="200"/>
    </location>
</feature>
<protein>
    <submittedName>
        <fullName evidence="9">UDP-N-acetylmuramyl pentapeptide phosphotransferase/UDP-N-acetylglucosamine-1-phosphate transferase</fullName>
    </submittedName>
</protein>
<keyword evidence="7" id="KW-0479">Metal-binding</keyword>
<dbReference type="Pfam" id="PF00953">
    <property type="entry name" value="Glycos_transf_4"/>
    <property type="match status" value="1"/>
</dbReference>
<keyword evidence="6 8" id="KW-0472">Membrane</keyword>
<evidence type="ECO:0000256" key="4">
    <source>
        <dbReference type="ARBA" id="ARBA00022692"/>
    </source>
</evidence>
<feature type="binding site" evidence="7">
    <location>
        <position position="150"/>
    </location>
    <ligand>
        <name>Mg(2+)</name>
        <dbReference type="ChEBI" id="CHEBI:18420"/>
    </ligand>
</feature>
<keyword evidence="4 8" id="KW-0812">Transmembrane</keyword>
<feature type="binding site" evidence="7">
    <location>
        <position position="211"/>
    </location>
    <ligand>
        <name>Mg(2+)</name>
        <dbReference type="ChEBI" id="CHEBI:18420"/>
    </ligand>
</feature>
<keyword evidence="7" id="KW-0460">Magnesium</keyword>
<proteinExistence type="predicted"/>
<keyword evidence="2" id="KW-1003">Cell membrane</keyword>
<evidence type="ECO:0000313" key="9">
    <source>
        <dbReference type="EMBL" id="SDG66432.1"/>
    </source>
</evidence>
<gene>
    <name evidence="9" type="ORF">SAMN05421742_10263</name>
</gene>
<feature type="transmembrane region" description="Helical" evidence="8">
    <location>
        <begin position="234"/>
        <end position="253"/>
    </location>
</feature>
<feature type="transmembrane region" description="Helical" evidence="8">
    <location>
        <begin position="74"/>
        <end position="94"/>
    </location>
</feature>